<dbReference type="GO" id="GO:0003839">
    <property type="term" value="F:gamma-glutamylcyclotransferase activity"/>
    <property type="evidence" value="ECO:0007669"/>
    <property type="project" value="UniProtKB-EC"/>
</dbReference>
<dbReference type="SUPFAM" id="SSF110857">
    <property type="entry name" value="Gamma-glutamyl cyclotransferase-like"/>
    <property type="match status" value="1"/>
</dbReference>
<proteinExistence type="predicted"/>
<dbReference type="CDD" id="cd06661">
    <property type="entry name" value="GGCT_like"/>
    <property type="match status" value="1"/>
</dbReference>
<organism evidence="6 7">
    <name type="scientific">Ampelomyces quisqualis</name>
    <name type="common">Powdery mildew agent</name>
    <dbReference type="NCBI Taxonomy" id="50730"/>
    <lineage>
        <taxon>Eukaryota</taxon>
        <taxon>Fungi</taxon>
        <taxon>Dikarya</taxon>
        <taxon>Ascomycota</taxon>
        <taxon>Pezizomycotina</taxon>
        <taxon>Dothideomycetes</taxon>
        <taxon>Pleosporomycetidae</taxon>
        <taxon>Pleosporales</taxon>
        <taxon>Pleosporineae</taxon>
        <taxon>Phaeosphaeriaceae</taxon>
        <taxon>Ampelomyces</taxon>
    </lineage>
</organism>
<dbReference type="EC" id="4.3.2.9" evidence="1"/>
<feature type="binding site" evidence="4">
    <location>
        <begin position="13"/>
        <end position="18"/>
    </location>
    <ligand>
        <name>substrate</name>
    </ligand>
</feature>
<dbReference type="PANTHER" id="PTHR12935">
    <property type="entry name" value="GAMMA-GLUTAMYLCYCLOTRANSFERASE"/>
    <property type="match status" value="1"/>
</dbReference>
<evidence type="ECO:0000256" key="2">
    <source>
        <dbReference type="ARBA" id="ARBA00023239"/>
    </source>
</evidence>
<feature type="region of interest" description="Disordered" evidence="5">
    <location>
        <begin position="58"/>
        <end position="77"/>
    </location>
</feature>
<dbReference type="InterPro" id="IPR013024">
    <property type="entry name" value="GGCT-like"/>
</dbReference>
<gene>
    <name evidence="6" type="ORF">BDU57DRAFT_581965</name>
</gene>
<dbReference type="OrthoDB" id="2924818at2759"/>
<evidence type="ECO:0000256" key="3">
    <source>
        <dbReference type="PIRSR" id="PIRSR617939-1"/>
    </source>
</evidence>
<dbReference type="AlphaFoldDB" id="A0A6A5QCN4"/>
<dbReference type="EMBL" id="ML979139">
    <property type="protein sequence ID" value="KAF1913325.1"/>
    <property type="molecule type" value="Genomic_DNA"/>
</dbReference>
<reference evidence="6" key="1">
    <citation type="journal article" date="2020" name="Stud. Mycol.">
        <title>101 Dothideomycetes genomes: a test case for predicting lifestyles and emergence of pathogens.</title>
        <authorList>
            <person name="Haridas S."/>
            <person name="Albert R."/>
            <person name="Binder M."/>
            <person name="Bloem J."/>
            <person name="Labutti K."/>
            <person name="Salamov A."/>
            <person name="Andreopoulos B."/>
            <person name="Baker S."/>
            <person name="Barry K."/>
            <person name="Bills G."/>
            <person name="Bluhm B."/>
            <person name="Cannon C."/>
            <person name="Castanera R."/>
            <person name="Culley D."/>
            <person name="Daum C."/>
            <person name="Ezra D."/>
            <person name="Gonzalez J."/>
            <person name="Henrissat B."/>
            <person name="Kuo A."/>
            <person name="Liang C."/>
            <person name="Lipzen A."/>
            <person name="Lutzoni F."/>
            <person name="Magnuson J."/>
            <person name="Mondo S."/>
            <person name="Nolan M."/>
            <person name="Ohm R."/>
            <person name="Pangilinan J."/>
            <person name="Park H.-J."/>
            <person name="Ramirez L."/>
            <person name="Alfaro M."/>
            <person name="Sun H."/>
            <person name="Tritt A."/>
            <person name="Yoshinaga Y."/>
            <person name="Zwiers L.-H."/>
            <person name="Turgeon B."/>
            <person name="Goodwin S."/>
            <person name="Spatafora J."/>
            <person name="Crous P."/>
            <person name="Grigoriev I."/>
        </authorList>
    </citation>
    <scope>NUCLEOTIDE SEQUENCE</scope>
    <source>
        <strain evidence="6">HMLAC05119</strain>
    </source>
</reference>
<protein>
    <recommendedName>
        <fullName evidence="1">gamma-glutamylcyclotransferase</fullName>
        <ecNumber evidence="1">4.3.2.9</ecNumber>
    </recommendedName>
</protein>
<evidence type="ECO:0000313" key="6">
    <source>
        <dbReference type="EMBL" id="KAF1913325.1"/>
    </source>
</evidence>
<feature type="active site" description="Proton acceptor" evidence="3">
    <location>
        <position position="103"/>
    </location>
</feature>
<feature type="compositionally biased region" description="Basic and acidic residues" evidence="5">
    <location>
        <begin position="203"/>
        <end position="227"/>
    </location>
</feature>
<name>A0A6A5QCN4_AMPQU</name>
<sequence>MSASSLPANKTIYFGYGSNLWLHQMSQRCPTAQYLGVARLTGYKWIISARGYANIVETQRSQQPEEAKQPDRENQPSSTYDAVVFGLVYSLEPSDEANLDRNEGVPIAYTKEYLPCDFWPAGARADSLRWHRAVDGERDRGGKVDMLVYIDRERVGEGDAREEYVYRMNRGVDDAVRMGVPGGYVVEVIRRFIREDGEVDGESVGHGEAKEWAEKQARGFRDESGVF</sequence>
<feature type="region of interest" description="Disordered" evidence="5">
    <location>
        <begin position="200"/>
        <end position="227"/>
    </location>
</feature>
<evidence type="ECO:0000256" key="1">
    <source>
        <dbReference type="ARBA" id="ARBA00012346"/>
    </source>
</evidence>
<dbReference type="Gene3D" id="3.10.490.10">
    <property type="entry name" value="Gamma-glutamyl cyclotransferase-like"/>
    <property type="match status" value="1"/>
</dbReference>
<accession>A0A6A5QCN4</accession>
<dbReference type="PANTHER" id="PTHR12935:SF0">
    <property type="entry name" value="GAMMA-GLUTAMYLCYCLOTRANSFERASE"/>
    <property type="match status" value="1"/>
</dbReference>
<evidence type="ECO:0000256" key="4">
    <source>
        <dbReference type="PIRSR" id="PIRSR617939-2"/>
    </source>
</evidence>
<keyword evidence="2" id="KW-0456">Lyase</keyword>
<feature type="compositionally biased region" description="Basic and acidic residues" evidence="5">
    <location>
        <begin position="63"/>
        <end position="74"/>
    </location>
</feature>
<dbReference type="InterPro" id="IPR036568">
    <property type="entry name" value="GGCT-like_sf"/>
</dbReference>
<dbReference type="Proteomes" id="UP000800096">
    <property type="component" value="Unassembled WGS sequence"/>
</dbReference>
<evidence type="ECO:0000256" key="5">
    <source>
        <dbReference type="SAM" id="MobiDB-lite"/>
    </source>
</evidence>
<dbReference type="InterPro" id="IPR017939">
    <property type="entry name" value="G-Glutamylcylcotransferase"/>
</dbReference>
<evidence type="ECO:0000313" key="7">
    <source>
        <dbReference type="Proteomes" id="UP000800096"/>
    </source>
</evidence>
<keyword evidence="7" id="KW-1185">Reference proteome</keyword>